<protein>
    <recommendedName>
        <fullName evidence="1">Thoeris anti-defense 2-like domain-containing protein</fullName>
    </recommendedName>
</protein>
<feature type="domain" description="Thoeris anti-defense 2-like" evidence="1">
    <location>
        <begin position="9"/>
        <end position="63"/>
    </location>
</feature>
<evidence type="ECO:0000259" key="1">
    <source>
        <dbReference type="Pfam" id="PF11195"/>
    </source>
</evidence>
<sequence length="65" mass="7271">MKFDMEMGEKLAKGGAVRRAAWDGNTILVREAVLGMLHLKVDGVYFPYAFSYEDATADDWELVDG</sequence>
<dbReference type="EMBL" id="NHOO01000030">
    <property type="protein sequence ID" value="OVE45665.1"/>
    <property type="molecule type" value="Genomic_DNA"/>
</dbReference>
<dbReference type="Pfam" id="PF11195">
    <property type="entry name" value="Tad2-like"/>
    <property type="match status" value="1"/>
</dbReference>
<gene>
    <name evidence="2" type="ORF">CBW21_21985</name>
</gene>
<evidence type="ECO:0000313" key="3">
    <source>
        <dbReference type="Proteomes" id="UP000196342"/>
    </source>
</evidence>
<organism evidence="2 3">
    <name type="scientific">Chromobacterium violaceum</name>
    <dbReference type="NCBI Taxonomy" id="536"/>
    <lineage>
        <taxon>Bacteria</taxon>
        <taxon>Pseudomonadati</taxon>
        <taxon>Pseudomonadota</taxon>
        <taxon>Betaproteobacteria</taxon>
        <taxon>Neisseriales</taxon>
        <taxon>Chromobacteriaceae</taxon>
        <taxon>Chromobacterium</taxon>
    </lineage>
</organism>
<evidence type="ECO:0000313" key="2">
    <source>
        <dbReference type="EMBL" id="OVE45665.1"/>
    </source>
</evidence>
<comment type="caution">
    <text evidence="2">The sequence shown here is derived from an EMBL/GenBank/DDBJ whole genome shotgun (WGS) entry which is preliminary data.</text>
</comment>
<proteinExistence type="predicted"/>
<reference evidence="2 3" key="1">
    <citation type="submission" date="2017-05" db="EMBL/GenBank/DDBJ databases">
        <title>Chromobacterium violaceum GHPS1 isolated from Hydrocarbon polluted soil in French Guiana display an awesome secondary metabolite arsenal and a battery of drug and heavy-metal-resistance and detoxification of xenobiotics proteins.</title>
        <authorList>
            <person name="Belbahri L."/>
        </authorList>
    </citation>
    <scope>NUCLEOTIDE SEQUENCE [LARGE SCALE GENOMIC DNA]</scope>
    <source>
        <strain evidence="2 3">GHPS1</strain>
    </source>
</reference>
<dbReference type="Proteomes" id="UP000196342">
    <property type="component" value="Unassembled WGS sequence"/>
</dbReference>
<dbReference type="RefSeq" id="WP_087698843.1">
    <property type="nucleotide sequence ID" value="NZ_NHOO01000030.1"/>
</dbReference>
<keyword evidence="3" id="KW-1185">Reference proteome</keyword>
<dbReference type="InterPro" id="IPR021361">
    <property type="entry name" value="Tad2-like_dom"/>
</dbReference>
<name>A0A202B2F2_CHRVL</name>
<accession>A0A202B2F2</accession>
<dbReference type="AlphaFoldDB" id="A0A202B2F2"/>